<dbReference type="PANTHER" id="PTHR32322">
    <property type="entry name" value="INNER MEMBRANE TRANSPORTER"/>
    <property type="match status" value="1"/>
</dbReference>
<comment type="similarity">
    <text evidence="2">Belongs to the EamA transporter family.</text>
</comment>
<dbReference type="PANTHER" id="PTHR32322:SF9">
    <property type="entry name" value="AMINO-ACID METABOLITE EFFLUX PUMP-RELATED"/>
    <property type="match status" value="1"/>
</dbReference>
<comment type="subcellular location">
    <subcellularLocation>
        <location evidence="1">Endomembrane system</location>
        <topology evidence="1">Multi-pass membrane protein</topology>
    </subcellularLocation>
</comment>
<keyword evidence="9" id="KW-1185">Reference proteome</keyword>
<dbReference type="KEGG" id="palb:EJC50_06425"/>
<dbReference type="InterPro" id="IPR050638">
    <property type="entry name" value="AA-Vitamin_Transporters"/>
</dbReference>
<accession>A0A3Q8X330</accession>
<reference evidence="9" key="1">
    <citation type="submission" date="2018-12" db="EMBL/GenBank/DDBJ databases">
        <title>Genome sequence of Peanibacillus sp.</title>
        <authorList>
            <person name="Subramani G."/>
            <person name="Srinivasan S."/>
            <person name="Kim M.K."/>
        </authorList>
    </citation>
    <scope>NUCLEOTIDE SEQUENCE [LARGE SCALE GENOMIC DNA]</scope>
    <source>
        <strain evidence="9">18JY67-1</strain>
    </source>
</reference>
<dbReference type="Proteomes" id="UP000272528">
    <property type="component" value="Chromosome"/>
</dbReference>
<evidence type="ECO:0000256" key="3">
    <source>
        <dbReference type="ARBA" id="ARBA00022692"/>
    </source>
</evidence>
<evidence type="ECO:0000256" key="2">
    <source>
        <dbReference type="ARBA" id="ARBA00007362"/>
    </source>
</evidence>
<evidence type="ECO:0000313" key="8">
    <source>
        <dbReference type="EMBL" id="AZN39336.1"/>
    </source>
</evidence>
<feature type="transmembrane region" description="Helical" evidence="6">
    <location>
        <begin position="244"/>
        <end position="264"/>
    </location>
</feature>
<feature type="transmembrane region" description="Helical" evidence="6">
    <location>
        <begin position="145"/>
        <end position="165"/>
    </location>
</feature>
<feature type="domain" description="EamA" evidence="7">
    <location>
        <begin position="6"/>
        <end position="137"/>
    </location>
</feature>
<evidence type="ECO:0000256" key="1">
    <source>
        <dbReference type="ARBA" id="ARBA00004127"/>
    </source>
</evidence>
<keyword evidence="5 6" id="KW-0472">Membrane</keyword>
<evidence type="ECO:0000313" key="9">
    <source>
        <dbReference type="Proteomes" id="UP000272528"/>
    </source>
</evidence>
<dbReference type="AlphaFoldDB" id="A0A3Q8X330"/>
<keyword evidence="3 6" id="KW-0812">Transmembrane</keyword>
<dbReference type="InterPro" id="IPR000620">
    <property type="entry name" value="EamA_dom"/>
</dbReference>
<dbReference type="RefSeq" id="WP_126013819.1">
    <property type="nucleotide sequence ID" value="NZ_CP034437.1"/>
</dbReference>
<feature type="transmembrane region" description="Helical" evidence="6">
    <location>
        <begin position="97"/>
        <end position="114"/>
    </location>
</feature>
<feature type="transmembrane region" description="Helical" evidence="6">
    <location>
        <begin position="33"/>
        <end position="54"/>
    </location>
</feature>
<keyword evidence="4 6" id="KW-1133">Transmembrane helix</keyword>
<dbReference type="Gene3D" id="1.10.3730.20">
    <property type="match status" value="1"/>
</dbReference>
<proteinExistence type="inferred from homology"/>
<feature type="transmembrane region" description="Helical" evidence="6">
    <location>
        <begin position="270"/>
        <end position="287"/>
    </location>
</feature>
<organism evidence="8 9">
    <name type="scientific">Paenibacillus albus</name>
    <dbReference type="NCBI Taxonomy" id="2495582"/>
    <lineage>
        <taxon>Bacteria</taxon>
        <taxon>Bacillati</taxon>
        <taxon>Bacillota</taxon>
        <taxon>Bacilli</taxon>
        <taxon>Bacillales</taxon>
        <taxon>Paenibacillaceae</taxon>
        <taxon>Paenibacillus</taxon>
    </lineage>
</organism>
<evidence type="ECO:0000256" key="4">
    <source>
        <dbReference type="ARBA" id="ARBA00022989"/>
    </source>
</evidence>
<gene>
    <name evidence="8" type="ORF">EJC50_06425</name>
</gene>
<dbReference type="EMBL" id="CP034437">
    <property type="protein sequence ID" value="AZN39336.1"/>
    <property type="molecule type" value="Genomic_DNA"/>
</dbReference>
<evidence type="ECO:0000259" key="7">
    <source>
        <dbReference type="Pfam" id="PF00892"/>
    </source>
</evidence>
<evidence type="ECO:0000256" key="6">
    <source>
        <dbReference type="SAM" id="Phobius"/>
    </source>
</evidence>
<feature type="transmembrane region" description="Helical" evidence="6">
    <location>
        <begin position="177"/>
        <end position="197"/>
    </location>
</feature>
<sequence length="304" mass="33043">MPRLIYAALLGLSLIWGGSFYFIKILLHDFGPWSIAFLRSGFGLLVVVVIMTVFKKPFGFRTIPWLAMFIMALINTAVPWTLIGFSEQRLTSSLASILNATTPVWTIVVGIAFFGNKSSRMQWIGLATATIGVIILLGIRPGTLLSFDGIGLIGMLCATLAYAIGSHLSKRLSLRGLTMYQITYGTLLSSTAVSGIFAFSTESITWAHLTSADNVPMFLSLGMLGSGFAYILFYYMVEKGSAEFASMVTYLVPCTALIWGSTLLGESIKWNMLVGLVIILGGVFIASRKPRTGDVIKSREARSS</sequence>
<dbReference type="SUPFAM" id="SSF103481">
    <property type="entry name" value="Multidrug resistance efflux transporter EmrE"/>
    <property type="match status" value="2"/>
</dbReference>
<dbReference type="GO" id="GO:0016020">
    <property type="term" value="C:membrane"/>
    <property type="evidence" value="ECO:0007669"/>
    <property type="project" value="UniProtKB-SubCell"/>
</dbReference>
<dbReference type="Pfam" id="PF00892">
    <property type="entry name" value="EamA"/>
    <property type="match status" value="2"/>
</dbReference>
<feature type="transmembrane region" description="Helical" evidence="6">
    <location>
        <begin position="66"/>
        <end position="85"/>
    </location>
</feature>
<feature type="domain" description="EamA" evidence="7">
    <location>
        <begin position="150"/>
        <end position="287"/>
    </location>
</feature>
<name>A0A3Q8X330_9BACL</name>
<feature type="transmembrane region" description="Helical" evidence="6">
    <location>
        <begin position="121"/>
        <end position="139"/>
    </location>
</feature>
<dbReference type="InterPro" id="IPR037185">
    <property type="entry name" value="EmrE-like"/>
</dbReference>
<evidence type="ECO:0000256" key="5">
    <source>
        <dbReference type="ARBA" id="ARBA00023136"/>
    </source>
</evidence>
<feature type="transmembrane region" description="Helical" evidence="6">
    <location>
        <begin position="217"/>
        <end position="237"/>
    </location>
</feature>
<protein>
    <submittedName>
        <fullName evidence="8">DMT family transporter</fullName>
    </submittedName>
</protein>
<dbReference type="OrthoDB" id="67135at2"/>